<comment type="caution">
    <text evidence="2">The sequence shown here is derived from an EMBL/GenBank/DDBJ whole genome shotgun (WGS) entry which is preliminary data.</text>
</comment>
<keyword evidence="3" id="KW-1185">Reference proteome</keyword>
<dbReference type="Pfam" id="PF00550">
    <property type="entry name" value="PP-binding"/>
    <property type="match status" value="1"/>
</dbReference>
<proteinExistence type="predicted"/>
<dbReference type="Proteomes" id="UP001230654">
    <property type="component" value="Unassembled WGS sequence"/>
</dbReference>
<dbReference type="Gene3D" id="1.10.1200.10">
    <property type="entry name" value="ACP-like"/>
    <property type="match status" value="1"/>
</dbReference>
<evidence type="ECO:0000259" key="1">
    <source>
        <dbReference type="Pfam" id="PF00550"/>
    </source>
</evidence>
<name>A0ABU0NTB3_STRRH</name>
<accession>A0ABU0NTB3</accession>
<dbReference type="RefSeq" id="WP_307164520.1">
    <property type="nucleotide sequence ID" value="NZ_JAUSWV010000002.1"/>
</dbReference>
<dbReference type="InterPro" id="IPR036736">
    <property type="entry name" value="ACP-like_sf"/>
</dbReference>
<dbReference type="SUPFAM" id="SSF47336">
    <property type="entry name" value="ACP-like"/>
    <property type="match status" value="1"/>
</dbReference>
<sequence>MKQLDAIPAIDAESIRLVFADVLGGEISDDSSFLAQGGDSFHAVLVVERIEELWEIEADFTAVLQSTPAELAEALRAARRPS</sequence>
<protein>
    <recommendedName>
        <fullName evidence="1">Carrier domain-containing protein</fullName>
    </recommendedName>
</protein>
<organism evidence="2 3">
    <name type="scientific">Streptomyces rishiriensis</name>
    <dbReference type="NCBI Taxonomy" id="68264"/>
    <lineage>
        <taxon>Bacteria</taxon>
        <taxon>Bacillati</taxon>
        <taxon>Actinomycetota</taxon>
        <taxon>Actinomycetes</taxon>
        <taxon>Kitasatosporales</taxon>
        <taxon>Streptomycetaceae</taxon>
        <taxon>Streptomyces</taxon>
    </lineage>
</organism>
<feature type="domain" description="Carrier" evidence="1">
    <location>
        <begin position="15"/>
        <end position="75"/>
    </location>
</feature>
<gene>
    <name evidence="2" type="ORF">QF030_004588</name>
</gene>
<evidence type="ECO:0000313" key="2">
    <source>
        <dbReference type="EMBL" id="MDQ0582410.1"/>
    </source>
</evidence>
<dbReference type="EMBL" id="JAUSWV010000002">
    <property type="protein sequence ID" value="MDQ0582410.1"/>
    <property type="molecule type" value="Genomic_DNA"/>
</dbReference>
<reference evidence="2 3" key="1">
    <citation type="submission" date="2023-07" db="EMBL/GenBank/DDBJ databases">
        <title>Comparative genomics of wheat-associated soil bacteria to identify genetic determinants of phenazine resistance.</title>
        <authorList>
            <person name="Mouncey N."/>
        </authorList>
    </citation>
    <scope>NUCLEOTIDE SEQUENCE [LARGE SCALE GENOMIC DNA]</scope>
    <source>
        <strain evidence="2 3">B2I6</strain>
    </source>
</reference>
<dbReference type="InterPro" id="IPR009081">
    <property type="entry name" value="PP-bd_ACP"/>
</dbReference>
<evidence type="ECO:0000313" key="3">
    <source>
        <dbReference type="Proteomes" id="UP001230654"/>
    </source>
</evidence>